<dbReference type="EC" id="2.7.7.48" evidence="1"/>
<dbReference type="Proteomes" id="UP000676882">
    <property type="component" value="Segment"/>
</dbReference>
<dbReference type="KEGG" id="vg:80400015"/>
<feature type="binding site" evidence="9">
    <location>
        <position position="410"/>
    </location>
    <ligand>
        <name>Mg(2+)</name>
        <dbReference type="ChEBI" id="CHEBI:18420"/>
        <label>2</label>
    </ligand>
</feature>
<keyword evidence="3" id="KW-0808">Transferase</keyword>
<dbReference type="Pfam" id="PF03431">
    <property type="entry name" value="RNA_replicase_B"/>
    <property type="match status" value="1"/>
</dbReference>
<accession>A0A8S5KY01</accession>
<dbReference type="PROSITE" id="PS50522">
    <property type="entry name" value="RDRP_PHAGE"/>
    <property type="match status" value="1"/>
</dbReference>
<protein>
    <recommendedName>
        <fullName evidence="1">RNA-directed RNA polymerase</fullName>
        <ecNumber evidence="1">2.7.7.48</ecNumber>
    </recommendedName>
    <alternativeName>
        <fullName evidence="7">RNA replicase beta chain</fullName>
    </alternativeName>
</protein>
<feature type="binding site" evidence="9">
    <location>
        <position position="313"/>
    </location>
    <ligand>
        <name>Mg(2+)</name>
        <dbReference type="ChEBI" id="CHEBI:18420"/>
        <label>2</label>
    </ligand>
</feature>
<feature type="region of interest" description="Disordered" evidence="10">
    <location>
        <begin position="540"/>
        <end position="559"/>
    </location>
</feature>
<dbReference type="InterPro" id="IPR007096">
    <property type="entry name" value="RNA-dir_Rpol_cat_phage"/>
</dbReference>
<dbReference type="GO" id="GO:0046872">
    <property type="term" value="F:metal ion binding"/>
    <property type="evidence" value="ECO:0007669"/>
    <property type="project" value="UniProtKB-KW"/>
</dbReference>
<evidence type="ECO:0000256" key="8">
    <source>
        <dbReference type="ARBA" id="ARBA00048744"/>
    </source>
</evidence>
<evidence type="ECO:0000256" key="4">
    <source>
        <dbReference type="ARBA" id="ARBA00022695"/>
    </source>
</evidence>
<keyword evidence="6" id="KW-0693">Viral RNA replication</keyword>
<keyword evidence="13" id="KW-1185">Reference proteome</keyword>
<feature type="binding site" evidence="9">
    <location>
        <position position="411"/>
    </location>
    <ligand>
        <name>Mg(2+)</name>
        <dbReference type="ChEBI" id="CHEBI:18420"/>
        <label>2</label>
    </ligand>
</feature>
<organism evidence="12 13">
    <name type="scientific">ssRNA phage ESO002</name>
    <dbReference type="NCBI Taxonomy" id="2786009"/>
    <lineage>
        <taxon>Viruses</taxon>
        <taxon>Riboviria</taxon>
        <taxon>Orthornavirae</taxon>
        <taxon>Lenarviricota</taxon>
        <taxon>Leviviricetes</taxon>
        <taxon>Timlovirales</taxon>
        <taxon>Steitzviridae</taxon>
        <taxon>Hodnevirus</taxon>
        <taxon>Hodnevirus paludicola</taxon>
        <taxon>Gredihovirus paludicola</taxon>
    </lineage>
</organism>
<keyword evidence="2 12" id="KW-0696">RNA-directed RNA polymerase</keyword>
<evidence type="ECO:0000256" key="7">
    <source>
        <dbReference type="ARBA" id="ARBA00030248"/>
    </source>
</evidence>
<gene>
    <name evidence="12" type="primary">ESO002_3</name>
</gene>
<keyword evidence="9" id="KW-0460">Magnesium</keyword>
<evidence type="ECO:0000313" key="13">
    <source>
        <dbReference type="Proteomes" id="UP000676882"/>
    </source>
</evidence>
<comment type="cofactor">
    <cofactor evidence="9">
        <name>Mg(2+)</name>
        <dbReference type="ChEBI" id="CHEBI:18420"/>
    </cofactor>
    <text evidence="9">Binds 2 Mg(2+) per subunit.</text>
</comment>
<keyword evidence="9" id="KW-0479">Metal-binding</keyword>
<dbReference type="GO" id="GO:0003968">
    <property type="term" value="F:RNA-directed RNA polymerase activity"/>
    <property type="evidence" value="ECO:0007669"/>
    <property type="project" value="UniProtKB-KW"/>
</dbReference>
<dbReference type="InterPro" id="IPR043502">
    <property type="entry name" value="DNA/RNA_pol_sf"/>
</dbReference>
<feature type="domain" description="RdRp catalytic" evidence="11">
    <location>
        <begin position="298"/>
        <end position="442"/>
    </location>
</feature>
<dbReference type="InterPro" id="IPR005093">
    <property type="entry name" value="RNArep_beta"/>
</dbReference>
<evidence type="ECO:0000256" key="3">
    <source>
        <dbReference type="ARBA" id="ARBA00022679"/>
    </source>
</evidence>
<evidence type="ECO:0000313" key="12">
    <source>
        <dbReference type="EMBL" id="DAD49925.1"/>
    </source>
</evidence>
<reference evidence="12" key="1">
    <citation type="submission" date="2020-09" db="EMBL/GenBank/DDBJ databases">
        <title>Leviviricetes taxonomy.</title>
        <authorList>
            <person name="Stockdale S.R."/>
            <person name="Callanan J."/>
            <person name="Adriaenssens E.M."/>
            <person name="Kuhn J.H."/>
            <person name="Rumnieks J."/>
            <person name="Shkoporov A."/>
            <person name="Draper L.A."/>
            <person name="Ross P."/>
            <person name="Hill C."/>
        </authorList>
    </citation>
    <scope>NUCLEOTIDE SEQUENCE</scope>
</reference>
<keyword evidence="4" id="KW-0548">Nucleotidyltransferase</keyword>
<evidence type="ECO:0000256" key="6">
    <source>
        <dbReference type="ARBA" id="ARBA00022953"/>
    </source>
</evidence>
<evidence type="ECO:0000256" key="2">
    <source>
        <dbReference type="ARBA" id="ARBA00022484"/>
    </source>
</evidence>
<evidence type="ECO:0000256" key="10">
    <source>
        <dbReference type="SAM" id="MobiDB-lite"/>
    </source>
</evidence>
<dbReference type="GeneID" id="80400015"/>
<keyword evidence="5" id="KW-0547">Nucleotide-binding</keyword>
<evidence type="ECO:0000256" key="5">
    <source>
        <dbReference type="ARBA" id="ARBA00022741"/>
    </source>
</evidence>
<evidence type="ECO:0000259" key="11">
    <source>
        <dbReference type="PROSITE" id="PS50522"/>
    </source>
</evidence>
<dbReference type="RefSeq" id="YP_010770557.1">
    <property type="nucleotide sequence ID" value="NC_074323.1"/>
</dbReference>
<name>A0A8S5KY01_9VIRU</name>
<sequence>MKSLTELWNCTSKELGVLCHVSTVRDFKTVAGRVEHEGLSFLTISLPNFGKDFEKSLDRGWIGHDLFQGFTFGGGLPRFLGGFLDRVFERSSGRLLDSPCGDSIYAVRQLTLMFGKISVRCSDARERKALRGYIECEQEVRRADRTLTDELIQEFRRLTLLLFGDVLSEVDRKVFDLELLPKHGPGSTADRLSGNRKFDQREWTRRLEIAFPYGEYCMPNWRFSYLLARTDFLEPRDERPVRVILVPKTLKTPRVIAIEPTCMQYAQQAVATSLVECLETDNTVAGMVGFTRQEPNQLMAELSSRDGSLATIDLSEASDRVSNQHVRLLLKHFPNLSEAVDASRSRKADVPGHGVIRLAKFASMGSALCFPIEAMVFTIVTFIGIQRALKRQLSRAELTSYAGKVRVYGDDIIIPADCMSSVIKTLEDFGLKVNKDKSFGTGKFRESCGKEYYDGRDVSITRVRHLLPSSLKESSKVIAVVSLRNRLYEAGLWQTAFWLDAGINPLLGGRYPYVGQDSPVLGRVSFLGYDVERLHPDTHGPQVKGHVVKSKPRPSRASGEGSLLKYFLKRGDKPFADREHLLYSGRPDSVLTKVRWARSA</sequence>
<comment type="catalytic activity">
    <reaction evidence="8">
        <text>RNA(n) + a ribonucleoside 5'-triphosphate = RNA(n+1) + diphosphate</text>
        <dbReference type="Rhea" id="RHEA:21248"/>
        <dbReference type="Rhea" id="RHEA-COMP:14527"/>
        <dbReference type="Rhea" id="RHEA-COMP:17342"/>
        <dbReference type="ChEBI" id="CHEBI:33019"/>
        <dbReference type="ChEBI" id="CHEBI:61557"/>
        <dbReference type="ChEBI" id="CHEBI:140395"/>
        <dbReference type="EC" id="2.7.7.48"/>
    </reaction>
</comment>
<dbReference type="SUPFAM" id="SSF56672">
    <property type="entry name" value="DNA/RNA polymerases"/>
    <property type="match status" value="1"/>
</dbReference>
<dbReference type="GO" id="GO:0039694">
    <property type="term" value="P:viral RNA genome replication"/>
    <property type="evidence" value="ECO:0007669"/>
    <property type="project" value="InterPro"/>
</dbReference>
<evidence type="ECO:0000256" key="1">
    <source>
        <dbReference type="ARBA" id="ARBA00012494"/>
    </source>
</evidence>
<dbReference type="EMBL" id="BK013381">
    <property type="protein sequence ID" value="DAD49925.1"/>
    <property type="molecule type" value="Genomic_RNA"/>
</dbReference>
<evidence type="ECO:0000256" key="9">
    <source>
        <dbReference type="PIRSR" id="PIRSR605093-1"/>
    </source>
</evidence>
<dbReference type="GO" id="GO:0000166">
    <property type="term" value="F:nucleotide binding"/>
    <property type="evidence" value="ECO:0007669"/>
    <property type="project" value="UniProtKB-KW"/>
</dbReference>
<proteinExistence type="predicted"/>